<evidence type="ECO:0000256" key="1">
    <source>
        <dbReference type="ARBA" id="ARBA00004211"/>
    </source>
</evidence>
<evidence type="ECO:0000313" key="11">
    <source>
        <dbReference type="Proteomes" id="UP001470230"/>
    </source>
</evidence>
<evidence type="ECO:0000256" key="2">
    <source>
        <dbReference type="ARBA" id="ARBA00022448"/>
    </source>
</evidence>
<evidence type="ECO:0000259" key="9">
    <source>
        <dbReference type="Pfam" id="PF05008"/>
    </source>
</evidence>
<name>A0ABR2L910_9EUKA</name>
<protein>
    <submittedName>
        <fullName evidence="10">Vesicle transport through interaction with t-SNAREs 1A</fullName>
    </submittedName>
</protein>
<feature type="coiled-coil region" evidence="7">
    <location>
        <begin position="28"/>
        <end position="84"/>
    </location>
</feature>
<dbReference type="SUPFAM" id="SSF58038">
    <property type="entry name" value="SNARE fusion complex"/>
    <property type="match status" value="1"/>
</dbReference>
<evidence type="ECO:0000256" key="3">
    <source>
        <dbReference type="ARBA" id="ARBA00022692"/>
    </source>
</evidence>
<evidence type="ECO:0000256" key="7">
    <source>
        <dbReference type="SAM" id="Coils"/>
    </source>
</evidence>
<keyword evidence="5 8" id="KW-1133">Transmembrane helix</keyword>
<dbReference type="EMBL" id="JAPFFF010000001">
    <property type="protein sequence ID" value="KAK8899842.1"/>
    <property type="molecule type" value="Genomic_DNA"/>
</dbReference>
<reference evidence="10 11" key="1">
    <citation type="submission" date="2024-04" db="EMBL/GenBank/DDBJ databases">
        <title>Tritrichomonas musculus Genome.</title>
        <authorList>
            <person name="Alves-Ferreira E."/>
            <person name="Grigg M."/>
            <person name="Lorenzi H."/>
            <person name="Galac M."/>
        </authorList>
    </citation>
    <scope>NUCLEOTIDE SEQUENCE [LARGE SCALE GENOMIC DNA]</scope>
    <source>
        <strain evidence="10 11">EAF2021</strain>
    </source>
</reference>
<keyword evidence="6 8" id="KW-0472">Membrane</keyword>
<dbReference type="PANTHER" id="PTHR21230">
    <property type="entry name" value="VESICLE TRANSPORT V-SNARE PROTEIN VTI1-RELATED"/>
    <property type="match status" value="1"/>
</dbReference>
<accession>A0ABR2L910</accession>
<keyword evidence="11" id="KW-1185">Reference proteome</keyword>
<keyword evidence="3 8" id="KW-0812">Transmembrane</keyword>
<proteinExistence type="predicted"/>
<evidence type="ECO:0000256" key="4">
    <source>
        <dbReference type="ARBA" id="ARBA00022927"/>
    </source>
</evidence>
<dbReference type="Proteomes" id="UP001470230">
    <property type="component" value="Unassembled WGS sequence"/>
</dbReference>
<dbReference type="Gene3D" id="1.20.5.110">
    <property type="match status" value="1"/>
</dbReference>
<feature type="domain" description="Vesicle transport v-SNARE N-terminal" evidence="9">
    <location>
        <begin position="1"/>
        <end position="86"/>
    </location>
</feature>
<comment type="caution">
    <text evidence="10">The sequence shown here is derived from an EMBL/GenBank/DDBJ whole genome shotgun (WGS) entry which is preliminary data.</text>
</comment>
<dbReference type="Pfam" id="PF12352">
    <property type="entry name" value="V-SNARE_C"/>
    <property type="match status" value="1"/>
</dbReference>
<keyword evidence="2" id="KW-0813">Transport</keyword>
<feature type="transmembrane region" description="Helical" evidence="8">
    <location>
        <begin position="171"/>
        <end position="190"/>
    </location>
</feature>
<keyword evidence="7" id="KW-0175">Coiled coil</keyword>
<evidence type="ECO:0000256" key="5">
    <source>
        <dbReference type="ARBA" id="ARBA00022989"/>
    </source>
</evidence>
<keyword evidence="4" id="KW-0653">Protein transport</keyword>
<dbReference type="Pfam" id="PF05008">
    <property type="entry name" value="V-SNARE"/>
    <property type="match status" value="1"/>
</dbReference>
<dbReference type="InterPro" id="IPR007705">
    <property type="entry name" value="Vesicle_trsprt_v-SNARE_N"/>
</dbReference>
<comment type="subcellular location">
    <subcellularLocation>
        <location evidence="1">Membrane</location>
        <topology evidence="1">Single-pass type IV membrane protein</topology>
    </subcellularLocation>
</comment>
<gene>
    <name evidence="10" type="ORF">M9Y10_002165</name>
</gene>
<dbReference type="PANTHER" id="PTHR21230:SF26">
    <property type="entry name" value="VESICLE TRANSPORT THROUGH INTERACTION WITH T-SNARES HOMOLOG 1A"/>
    <property type="match status" value="1"/>
</dbReference>
<evidence type="ECO:0000313" key="10">
    <source>
        <dbReference type="EMBL" id="KAK8899842.1"/>
    </source>
</evidence>
<sequence>MSSSFEFYKTTIQTCLDEASSLINEASVNHSQQKLQDARQKVDQAKAATDELKREIFLLPTNDKAEAQRQFQKFVEQINRIENGFNSINRQELIGGSYDLRRAASDDHNLAIASQNFNDTIEIGHGILTNLGNQKDKLIGTMSKTDQINTSVGSTSRLVGKMMKTQRQNKLIMWAVVALLVIAIVILFYVRYF</sequence>
<organism evidence="10 11">
    <name type="scientific">Tritrichomonas musculus</name>
    <dbReference type="NCBI Taxonomy" id="1915356"/>
    <lineage>
        <taxon>Eukaryota</taxon>
        <taxon>Metamonada</taxon>
        <taxon>Parabasalia</taxon>
        <taxon>Tritrichomonadida</taxon>
        <taxon>Tritrichomonadidae</taxon>
        <taxon>Tritrichomonas</taxon>
    </lineage>
</organism>
<evidence type="ECO:0000256" key="6">
    <source>
        <dbReference type="ARBA" id="ARBA00023136"/>
    </source>
</evidence>
<evidence type="ECO:0000256" key="8">
    <source>
        <dbReference type="SAM" id="Phobius"/>
    </source>
</evidence>